<evidence type="ECO:0000256" key="1">
    <source>
        <dbReference type="SAM" id="Coils"/>
    </source>
</evidence>
<evidence type="ECO:0000313" key="3">
    <source>
        <dbReference type="Proteomes" id="UP000178323"/>
    </source>
</evidence>
<evidence type="ECO:0000313" key="2">
    <source>
        <dbReference type="EMBL" id="OGF20630.1"/>
    </source>
</evidence>
<proteinExistence type="predicted"/>
<dbReference type="Proteomes" id="UP000178323">
    <property type="component" value="Unassembled WGS sequence"/>
</dbReference>
<keyword evidence="1" id="KW-0175">Coiled coil</keyword>
<sequence>MDIKKFENLIVNEMDKVILKIINDFQELNISAKARAGAEISDFLEDKFVKYTKNDKFFTKSEKSPRGATKNPWDAKTVFCLNNFQEIIWIDFKALKTSGKDSNPDIGTPNKIVSFIKEGNFYLLYIYVFYEETKKGLKFVKINGEYTKSYFLKDINHTFRRNPKNQLQVNMSELPKYRSREDFIKLLVNKIRESHERQIKISGKALKNLSQEESILLKKNKESEAKILENLK</sequence>
<reference evidence="2 3" key="1">
    <citation type="journal article" date="2016" name="Nat. Commun.">
        <title>Thousands of microbial genomes shed light on interconnected biogeochemical processes in an aquifer system.</title>
        <authorList>
            <person name="Anantharaman K."/>
            <person name="Brown C.T."/>
            <person name="Hug L.A."/>
            <person name="Sharon I."/>
            <person name="Castelle C.J."/>
            <person name="Probst A.J."/>
            <person name="Thomas B.C."/>
            <person name="Singh A."/>
            <person name="Wilkins M.J."/>
            <person name="Karaoz U."/>
            <person name="Brodie E.L."/>
            <person name="Williams K.H."/>
            <person name="Hubbard S.S."/>
            <person name="Banfield J.F."/>
        </authorList>
    </citation>
    <scope>NUCLEOTIDE SEQUENCE [LARGE SCALE GENOMIC DNA]</scope>
</reference>
<comment type="caution">
    <text evidence="2">The sequence shown here is derived from an EMBL/GenBank/DDBJ whole genome shotgun (WGS) entry which is preliminary data.</text>
</comment>
<dbReference type="AlphaFoldDB" id="A0A1F5S1R9"/>
<dbReference type="InterPro" id="IPR054305">
    <property type="entry name" value="SwaI"/>
</dbReference>
<evidence type="ECO:0008006" key="4">
    <source>
        <dbReference type="Google" id="ProtNLM"/>
    </source>
</evidence>
<feature type="coiled-coil region" evidence="1">
    <location>
        <begin position="192"/>
        <end position="226"/>
    </location>
</feature>
<accession>A0A1F5S1R9</accession>
<name>A0A1F5S1R9_9BACT</name>
<organism evidence="2 3">
    <name type="scientific">Candidatus Falkowbacteria bacterium RBG_13_39_14</name>
    <dbReference type="NCBI Taxonomy" id="1797985"/>
    <lineage>
        <taxon>Bacteria</taxon>
        <taxon>Candidatus Falkowiibacteriota</taxon>
    </lineage>
</organism>
<dbReference type="EMBL" id="MFFS01000082">
    <property type="protein sequence ID" value="OGF20630.1"/>
    <property type="molecule type" value="Genomic_DNA"/>
</dbReference>
<gene>
    <name evidence="2" type="ORF">A2Y83_03700</name>
</gene>
<protein>
    <recommendedName>
        <fullName evidence="4">Restriction endonuclease</fullName>
    </recommendedName>
</protein>
<dbReference type="Pfam" id="PF22081">
    <property type="entry name" value="SwaI-like"/>
    <property type="match status" value="1"/>
</dbReference>